<sequence length="191" mass="21718">MKNVIDPFISLSYWPSAGGFGLNTNILETNIINLSVVLSVLIYFGKGVCASCIFELSNLLDNRKQKILNTIQNSEELCKGAIDQLEKARARLREVEMIADEIRVNGDSQIEREKEDLINAASENLEQLEDPKNETVYSEQQRVIDQIRQQVSRQALRRAIGTLNSRLNTELHFRTIDHNIGLLRAMMNTND</sequence>
<keyword evidence="5 11" id="KW-0375">Hydrogen ion transport</keyword>
<comment type="subcellular location">
    <subcellularLocation>
        <location evidence="1">Membrane</location>
        <topology evidence="1">Single-pass membrane protein</topology>
    </subcellularLocation>
    <subcellularLocation>
        <location evidence="11">Plastid</location>
        <location evidence="11">Chloroplast thylakoid membrane</location>
        <topology evidence="11">Single-pass membrane protein</topology>
    </subcellularLocation>
</comment>
<evidence type="ECO:0000256" key="9">
    <source>
        <dbReference type="ARBA" id="ARBA00023310"/>
    </source>
</evidence>
<reference evidence="15" key="2">
    <citation type="journal article" date="2017" name="J. For. Res. 22">
        <title>Draft chloroplast genome of Larix gmelinii var. japonica: insight into intraspecific divergence.</title>
        <authorList>
            <person name="Ishizuka W."/>
            <person name="Tabata A."/>
            <person name="Ono K."/>
            <person name="Fukuda Y."/>
            <person name="Hara T."/>
        </authorList>
    </citation>
    <scope>NUCLEOTIDE SEQUENCE</scope>
    <source>
        <strain evidence="15">LgCh02</strain>
        <strain evidence="16">LgKa01</strain>
    </source>
</reference>
<geneLocation type="chloroplast" evidence="14"/>
<dbReference type="EMBL" id="LC228571">
    <property type="protein sequence ID" value="BBA66658.1"/>
    <property type="molecule type" value="Genomic_DNA"/>
</dbReference>
<keyword evidence="7 11" id="KW-0406">Ion transport</keyword>
<evidence type="ECO:0000256" key="10">
    <source>
        <dbReference type="ARBA" id="ARBA00025198"/>
    </source>
</evidence>
<evidence type="ECO:0000256" key="5">
    <source>
        <dbReference type="ARBA" id="ARBA00022781"/>
    </source>
</evidence>
<keyword evidence="14" id="KW-0934">Plastid</keyword>
<comment type="similarity">
    <text evidence="11 12">Belongs to the ATPase B chain family.</text>
</comment>
<dbReference type="CDD" id="cd06503">
    <property type="entry name" value="ATP-synt_Fo_b"/>
    <property type="match status" value="1"/>
</dbReference>
<evidence type="ECO:0000256" key="7">
    <source>
        <dbReference type="ARBA" id="ARBA00023065"/>
    </source>
</evidence>
<dbReference type="EMBL" id="LC228572">
    <property type="protein sequence ID" value="BBA66730.1"/>
    <property type="molecule type" value="Genomic_DNA"/>
</dbReference>
<keyword evidence="8 11" id="KW-0472">Membrane</keyword>
<evidence type="ECO:0000313" key="15">
    <source>
        <dbReference type="EMBL" id="BBA66658.1"/>
    </source>
</evidence>
<evidence type="ECO:0000256" key="13">
    <source>
        <dbReference type="SAM" id="Coils"/>
    </source>
</evidence>
<evidence type="ECO:0000256" key="4">
    <source>
        <dbReference type="ARBA" id="ARBA00022692"/>
    </source>
</evidence>
<keyword evidence="6 11" id="KW-1133">Transmembrane helix</keyword>
<keyword evidence="9 11" id="KW-0066">ATP synthesis</keyword>
<dbReference type="InterPro" id="IPR002146">
    <property type="entry name" value="ATP_synth_b/b'su_bac/chlpt"/>
</dbReference>
<evidence type="ECO:0000256" key="2">
    <source>
        <dbReference type="ARBA" id="ARBA00022448"/>
    </source>
</evidence>
<dbReference type="GO" id="GO:0046933">
    <property type="term" value="F:proton-transporting ATP synthase activity, rotational mechanism"/>
    <property type="evidence" value="ECO:0007669"/>
    <property type="project" value="UniProtKB-UniRule"/>
</dbReference>
<evidence type="ECO:0000256" key="12">
    <source>
        <dbReference type="RuleBase" id="RU003848"/>
    </source>
</evidence>
<comment type="function">
    <text evidence="10 11">F(1)F(0) ATP synthase produces ATP from ADP in the presence of a proton or sodium gradient. F-type ATPases consist of two structural domains, F(1) containing the extramembraneous catalytic core and F(0) containing the membrane proton channel, linked together by a central stalk and a peripheral stalk. During catalysis, ATP synthesis in the catalytic domain of F(1) is coupled via a rotary mechanism of the central stalk subunits to proton translocation.</text>
</comment>
<dbReference type="PANTHER" id="PTHR34264">
    <property type="entry name" value="ATP SYNTHASE SUBUNIT B, CHLOROPLASTIC"/>
    <property type="match status" value="1"/>
</dbReference>
<dbReference type="GO" id="GO:0009535">
    <property type="term" value="C:chloroplast thylakoid membrane"/>
    <property type="evidence" value="ECO:0007669"/>
    <property type="project" value="UniProtKB-SubCell"/>
</dbReference>
<keyword evidence="14" id="KW-0150">Chloroplast</keyword>
<evidence type="ECO:0000256" key="8">
    <source>
        <dbReference type="ARBA" id="ARBA00023136"/>
    </source>
</evidence>
<dbReference type="AlphaFoldDB" id="A0A292GFB0"/>
<protein>
    <recommendedName>
        <fullName evidence="11">ATP synthase subunit b, chloroplastic</fullName>
    </recommendedName>
    <alternativeName>
        <fullName evidence="11">ATP synthase F(0) sector subunit b</fullName>
    </alternativeName>
    <alternativeName>
        <fullName evidence="11">ATPase subunit I</fullName>
    </alternativeName>
</protein>
<evidence type="ECO:0000256" key="11">
    <source>
        <dbReference type="HAMAP-Rule" id="MF_01398"/>
    </source>
</evidence>
<keyword evidence="3 11" id="KW-0138">CF(0)</keyword>
<comment type="function">
    <text evidence="11">Component of the F(0) channel, it forms part of the peripheral stalk, linking F(1) to F(0).</text>
</comment>
<evidence type="ECO:0000256" key="6">
    <source>
        <dbReference type="ARBA" id="ARBA00022989"/>
    </source>
</evidence>
<evidence type="ECO:0000313" key="16">
    <source>
        <dbReference type="EMBL" id="BBA66730.1"/>
    </source>
</evidence>
<keyword evidence="11" id="KW-0793">Thylakoid</keyword>
<keyword evidence="4 11" id="KW-0812">Transmembrane</keyword>
<name>A0A292GFB0_9CONI</name>
<gene>
    <name evidence="11 14" type="primary">atpF</name>
</gene>
<keyword evidence="2 11" id="KW-0813">Transport</keyword>
<evidence type="ECO:0000256" key="1">
    <source>
        <dbReference type="ARBA" id="ARBA00004167"/>
    </source>
</evidence>
<dbReference type="EMBL" id="LC228570">
    <property type="protein sequence ID" value="BBA66586.1"/>
    <property type="molecule type" value="Genomic_DNA"/>
</dbReference>
<comment type="subunit">
    <text evidence="11">F-type ATPases have 2 components, F(1) - the catalytic core - and F(0) - the membrane proton channel. F(1) has five subunits: alpha(3), beta(3), gamma(1), delta(1), epsilon(1). F(0) has four main subunits: a(1), b(1), b'(1) and c(10-14). The alpha and beta chains form an alternating ring which encloses part of the gamma chain. F(1) is attached to F(0) by a central stalk formed by the gamma and epsilon chains, while a peripheral stalk is formed by the delta, b and b' chains.</text>
</comment>
<dbReference type="Pfam" id="PF00430">
    <property type="entry name" value="ATP-synt_B"/>
    <property type="match status" value="1"/>
</dbReference>
<organism evidence="14">
    <name type="scientific">Larix gmelinii var. japonica</name>
    <dbReference type="NCBI Taxonomy" id="167560"/>
    <lineage>
        <taxon>Eukaryota</taxon>
        <taxon>Viridiplantae</taxon>
        <taxon>Streptophyta</taxon>
        <taxon>Embryophyta</taxon>
        <taxon>Tracheophyta</taxon>
        <taxon>Spermatophyta</taxon>
        <taxon>Pinopsida</taxon>
        <taxon>Pinidae</taxon>
        <taxon>Conifers I</taxon>
        <taxon>Pinales</taxon>
        <taxon>Pinaceae</taxon>
        <taxon>Larix</taxon>
    </lineage>
</organism>
<accession>A0A292GFB0</accession>
<reference evidence="14" key="1">
    <citation type="journal article" date="2017" name="J. For. Res.">
        <title>Draft chloroplast genome of Larix gmelinii var. japonica: insight into intraspecific divergence.</title>
        <authorList>
            <person name="Ishizuka W."/>
            <person name="Tabata A."/>
            <person name="Ono K."/>
            <person name="Fukuda Y."/>
            <person name="Hara T."/>
        </authorList>
    </citation>
    <scope>NUCLEOTIDE SEQUENCE</scope>
    <source>
        <strain evidence="14">LgCh01</strain>
    </source>
</reference>
<feature type="coiled-coil region" evidence="13">
    <location>
        <begin position="71"/>
        <end position="105"/>
    </location>
</feature>
<proteinExistence type="inferred from homology"/>
<evidence type="ECO:0000256" key="3">
    <source>
        <dbReference type="ARBA" id="ARBA00022547"/>
    </source>
</evidence>
<dbReference type="PANTHER" id="PTHR34264:SF3">
    <property type="entry name" value="ATP SYNTHASE SUBUNIT B, CHLOROPLASTIC"/>
    <property type="match status" value="1"/>
</dbReference>
<evidence type="ECO:0000313" key="14">
    <source>
        <dbReference type="EMBL" id="BBA66586.1"/>
    </source>
</evidence>
<comment type="miscellaneous">
    <text evidence="11">In plastids the F-type ATPase is also known as CF(1)CF(0).</text>
</comment>
<keyword evidence="13" id="KW-0175">Coiled coil</keyword>
<dbReference type="GO" id="GO:0045259">
    <property type="term" value="C:proton-transporting ATP synthase complex"/>
    <property type="evidence" value="ECO:0007669"/>
    <property type="project" value="UniProtKB-KW"/>
</dbReference>
<dbReference type="HAMAP" id="MF_01398">
    <property type="entry name" value="ATP_synth_b_bprime"/>
    <property type="match status" value="1"/>
</dbReference>